<feature type="domain" description="CASTOR ACT" evidence="1">
    <location>
        <begin position="65"/>
        <end position="125"/>
    </location>
</feature>
<accession>A0A9P6U8A3</accession>
<dbReference type="InterPro" id="IPR016540">
    <property type="entry name" value="UCP008459"/>
</dbReference>
<reference evidence="2" key="1">
    <citation type="journal article" date="2020" name="Fungal Divers.">
        <title>Resolving the Mortierellaceae phylogeny through synthesis of multi-gene phylogenetics and phylogenomics.</title>
        <authorList>
            <person name="Vandepol N."/>
            <person name="Liber J."/>
            <person name="Desiro A."/>
            <person name="Na H."/>
            <person name="Kennedy M."/>
            <person name="Barry K."/>
            <person name="Grigoriev I.V."/>
            <person name="Miller A.N."/>
            <person name="O'Donnell K."/>
            <person name="Stajich J.E."/>
            <person name="Bonito G."/>
        </authorList>
    </citation>
    <scope>NUCLEOTIDE SEQUENCE</scope>
    <source>
        <strain evidence="2">BC1065</strain>
    </source>
</reference>
<dbReference type="SUPFAM" id="SSF55021">
    <property type="entry name" value="ACT-like"/>
    <property type="match status" value="2"/>
</dbReference>
<organism evidence="2 3">
    <name type="scientific">Actinomortierella ambigua</name>
    <dbReference type="NCBI Taxonomy" id="1343610"/>
    <lineage>
        <taxon>Eukaryota</taxon>
        <taxon>Fungi</taxon>
        <taxon>Fungi incertae sedis</taxon>
        <taxon>Mucoromycota</taxon>
        <taxon>Mortierellomycotina</taxon>
        <taxon>Mortierellomycetes</taxon>
        <taxon>Mortierellales</taxon>
        <taxon>Mortierellaceae</taxon>
        <taxon>Actinomortierella</taxon>
    </lineage>
</organism>
<comment type="caution">
    <text evidence="2">The sequence shown here is derived from an EMBL/GenBank/DDBJ whole genome shotgun (WGS) entry which is preliminary data.</text>
</comment>
<dbReference type="PANTHER" id="PTHR31131">
    <property type="entry name" value="CHROMOSOME 1, WHOLE GENOME SHOTGUN SEQUENCE"/>
    <property type="match status" value="1"/>
</dbReference>
<dbReference type="InterPro" id="IPR027795">
    <property type="entry name" value="CASTOR_ACT_dom"/>
</dbReference>
<dbReference type="Pfam" id="PF13840">
    <property type="entry name" value="ACT_7"/>
    <property type="match status" value="1"/>
</dbReference>
<keyword evidence="3" id="KW-1185">Reference proteome</keyword>
<dbReference type="Proteomes" id="UP000807716">
    <property type="component" value="Unassembled WGS sequence"/>
</dbReference>
<dbReference type="EMBL" id="JAAAJB010000155">
    <property type="protein sequence ID" value="KAG0263790.1"/>
    <property type="molecule type" value="Genomic_DNA"/>
</dbReference>
<dbReference type="PANTHER" id="PTHR31131:SF6">
    <property type="entry name" value="CASTOR ACT DOMAIN-CONTAINING PROTEIN"/>
    <property type="match status" value="1"/>
</dbReference>
<dbReference type="InterPro" id="IPR045865">
    <property type="entry name" value="ACT-like_dom_sf"/>
</dbReference>
<dbReference type="Gene3D" id="3.30.2130.10">
    <property type="entry name" value="VC0802-like"/>
    <property type="match status" value="1"/>
</dbReference>
<name>A0A9P6U8A3_9FUNG</name>
<proteinExistence type="predicted"/>
<dbReference type="OrthoDB" id="58529at2759"/>
<dbReference type="GO" id="GO:0006520">
    <property type="term" value="P:amino acid metabolic process"/>
    <property type="evidence" value="ECO:0007669"/>
    <property type="project" value="UniProtKB-ARBA"/>
</dbReference>
<evidence type="ECO:0000259" key="1">
    <source>
        <dbReference type="Pfam" id="PF13840"/>
    </source>
</evidence>
<dbReference type="GO" id="GO:0046394">
    <property type="term" value="P:carboxylic acid biosynthetic process"/>
    <property type="evidence" value="ECO:0007669"/>
    <property type="project" value="UniProtKB-ARBA"/>
</dbReference>
<dbReference type="InterPro" id="IPR051719">
    <property type="entry name" value="CASTOR_mTORC1"/>
</dbReference>
<sequence length="137" mass="15039">MQLILHLDSAPYTIHRLAPSTPASVYLPLIDGQAWYSVTKTDEELSLVVSHNYKEEDALNADHKVSPGWRCFKVAGPLDFSMVGVLANLSGALAQNAISLFVVSTYDTDYILVKDDMALKAKKVFEDAGHQVDSKSL</sequence>
<gene>
    <name evidence="2" type="ORF">DFQ27_001615</name>
</gene>
<dbReference type="AlphaFoldDB" id="A0A9P6U8A3"/>
<protein>
    <recommendedName>
        <fullName evidence="1">CASTOR ACT domain-containing protein</fullName>
    </recommendedName>
</protein>
<dbReference type="PIRSF" id="PIRSF008459">
    <property type="entry name" value="UCP008459"/>
    <property type="match status" value="1"/>
</dbReference>
<evidence type="ECO:0000313" key="3">
    <source>
        <dbReference type="Proteomes" id="UP000807716"/>
    </source>
</evidence>
<evidence type="ECO:0000313" key="2">
    <source>
        <dbReference type="EMBL" id="KAG0263790.1"/>
    </source>
</evidence>